<protein>
    <submittedName>
        <fullName evidence="1">Uncharacterized protein</fullName>
    </submittedName>
</protein>
<dbReference type="EMBL" id="PGCK01000012">
    <property type="protein sequence ID" value="MCD1295961.1"/>
    <property type="molecule type" value="Genomic_DNA"/>
</dbReference>
<gene>
    <name evidence="1" type="ORF">CUJ83_13240</name>
</gene>
<sequence length="141" mass="16473">MDCEEQFSRIEVQYERLKKIYIENNELSFCNRLTNSYAILELIDRTIKELKSKDMKVSNPEALDKFLGVVTMLNEKLEKCGSQDPEERCCKNMACGGLDCDKAYDVCTPRKTYSVLEKYRIEMFTAGNDKYYLINKISVFN</sequence>
<name>A0AAP2W8E4_9EURY</name>
<comment type="caution">
    <text evidence="1">The sequence shown here is derived from an EMBL/GenBank/DDBJ whole genome shotgun (WGS) entry which is preliminary data.</text>
</comment>
<evidence type="ECO:0000313" key="2">
    <source>
        <dbReference type="Proteomes" id="UP001320159"/>
    </source>
</evidence>
<evidence type="ECO:0000313" key="1">
    <source>
        <dbReference type="EMBL" id="MCD1295961.1"/>
    </source>
</evidence>
<dbReference type="Proteomes" id="UP001320159">
    <property type="component" value="Unassembled WGS sequence"/>
</dbReference>
<organism evidence="1 2">
    <name type="scientific">Methanooceanicella nereidis</name>
    <dbReference type="NCBI Taxonomy" id="2052831"/>
    <lineage>
        <taxon>Archaea</taxon>
        <taxon>Methanobacteriati</taxon>
        <taxon>Methanobacteriota</taxon>
        <taxon>Stenosarchaea group</taxon>
        <taxon>Methanomicrobia</taxon>
        <taxon>Methanocellales</taxon>
        <taxon>Methanocellaceae</taxon>
        <taxon>Methanooceanicella</taxon>
    </lineage>
</organism>
<reference evidence="1 2" key="1">
    <citation type="submission" date="2017-11" db="EMBL/GenBank/DDBJ databases">
        <title>Isolation and Characterization of Family Methanocellaceae Species from Potential Methane Hydrate Area Offshore Southwestern Taiwan.</title>
        <authorList>
            <person name="Zhang W.-L."/>
            <person name="Chen W.-C."/>
            <person name="Lai M.-C."/>
            <person name="Chen S.-C."/>
        </authorList>
    </citation>
    <scope>NUCLEOTIDE SEQUENCE [LARGE SCALE GENOMIC DNA]</scope>
    <source>
        <strain evidence="1 2">CWC-04</strain>
    </source>
</reference>
<dbReference type="AlphaFoldDB" id="A0AAP2W8E4"/>
<keyword evidence="2" id="KW-1185">Reference proteome</keyword>
<proteinExistence type="predicted"/>
<accession>A0AAP2W8E4</accession>
<dbReference type="RefSeq" id="WP_230742822.1">
    <property type="nucleotide sequence ID" value="NZ_PGCK01000012.1"/>
</dbReference>